<reference evidence="1" key="1">
    <citation type="submission" date="2020-08" db="EMBL/GenBank/DDBJ databases">
        <title>Multicomponent nature underlies the extraordinary mechanical properties of spider dragline silk.</title>
        <authorList>
            <person name="Kono N."/>
            <person name="Nakamura H."/>
            <person name="Mori M."/>
            <person name="Yoshida Y."/>
            <person name="Ohtoshi R."/>
            <person name="Malay A.D."/>
            <person name="Moran D.A.P."/>
            <person name="Tomita M."/>
            <person name="Numata K."/>
            <person name="Arakawa K."/>
        </authorList>
    </citation>
    <scope>NUCLEOTIDE SEQUENCE</scope>
</reference>
<comment type="caution">
    <text evidence="1">The sequence shown here is derived from an EMBL/GenBank/DDBJ whole genome shotgun (WGS) entry which is preliminary data.</text>
</comment>
<proteinExistence type="predicted"/>
<protein>
    <submittedName>
        <fullName evidence="1">Solute carrier family 41 member 1</fullName>
    </submittedName>
</protein>
<dbReference type="Proteomes" id="UP000886998">
    <property type="component" value="Unassembled WGS sequence"/>
</dbReference>
<accession>A0A8X6IEZ9</accession>
<organism evidence="1 2">
    <name type="scientific">Trichonephila inaurata madagascariensis</name>
    <dbReference type="NCBI Taxonomy" id="2747483"/>
    <lineage>
        <taxon>Eukaryota</taxon>
        <taxon>Metazoa</taxon>
        <taxon>Ecdysozoa</taxon>
        <taxon>Arthropoda</taxon>
        <taxon>Chelicerata</taxon>
        <taxon>Arachnida</taxon>
        <taxon>Araneae</taxon>
        <taxon>Araneomorphae</taxon>
        <taxon>Entelegynae</taxon>
        <taxon>Araneoidea</taxon>
        <taxon>Nephilidae</taxon>
        <taxon>Trichonephila</taxon>
        <taxon>Trichonephila inaurata</taxon>
    </lineage>
</organism>
<name>A0A8X6IEZ9_9ARAC</name>
<keyword evidence="2" id="KW-1185">Reference proteome</keyword>
<dbReference type="AlphaFoldDB" id="A0A8X6IEZ9"/>
<evidence type="ECO:0000313" key="1">
    <source>
        <dbReference type="EMBL" id="GFS43247.1"/>
    </source>
</evidence>
<dbReference type="EMBL" id="BMAV01025644">
    <property type="protein sequence ID" value="GFS43247.1"/>
    <property type="molecule type" value="Genomic_DNA"/>
</dbReference>
<sequence length="81" mass="8728">MQNQCLKLQGSECEAGLASTANEDSGHPEAALSLQPCCSQALVDKHRRRVSYLHRLAAGQIAVKPGVTLLISLTSQLRLLM</sequence>
<evidence type="ECO:0000313" key="2">
    <source>
        <dbReference type="Proteomes" id="UP000886998"/>
    </source>
</evidence>
<gene>
    <name evidence="1" type="primary">Slc41a1_2</name>
    <name evidence="1" type="ORF">TNIN_216772</name>
</gene>